<dbReference type="Proteomes" id="UP000292886">
    <property type="component" value="Chromosome"/>
</dbReference>
<name>A0A4P6YWX1_9LACO</name>
<proteinExistence type="predicted"/>
<dbReference type="RefSeq" id="WP_133364486.1">
    <property type="nucleotide sequence ID" value="NZ_CP037940.1"/>
</dbReference>
<dbReference type="EMBL" id="CP037940">
    <property type="protein sequence ID" value="QBO37409.1"/>
    <property type="molecule type" value="Genomic_DNA"/>
</dbReference>
<dbReference type="KEGG" id="wei:EQG49_13480"/>
<evidence type="ECO:0000313" key="1">
    <source>
        <dbReference type="EMBL" id="QBO37409.1"/>
    </source>
</evidence>
<sequence>MFYPNFELNGDGFMLIGVVTFIIIREDVEPNLKTAVVQVGGETDDIISQQVSMPLDLYELKTKELGSFKDQVMQFNGVLNDKNELLVLGVEALKIE</sequence>
<gene>
    <name evidence="1" type="ORF">EQG49_13480</name>
</gene>
<reference evidence="2" key="1">
    <citation type="submission" date="2019-03" db="EMBL/GenBank/DDBJ databases">
        <title>Weissella sp. 26KH-42 Genome sequencing.</title>
        <authorList>
            <person name="Heo J."/>
            <person name="Kim S.-J."/>
            <person name="Kim J.-S."/>
            <person name="Hong S.-B."/>
            <person name="Kwon S.-W."/>
        </authorList>
    </citation>
    <scope>NUCLEOTIDE SEQUENCE [LARGE SCALE GENOMIC DNA]</scope>
    <source>
        <strain evidence="2">26KH-42</strain>
    </source>
</reference>
<evidence type="ECO:0000313" key="2">
    <source>
        <dbReference type="Proteomes" id="UP000292886"/>
    </source>
</evidence>
<organism evidence="1 2">
    <name type="scientific">Periweissella cryptocerci</name>
    <dbReference type="NCBI Taxonomy" id="2506420"/>
    <lineage>
        <taxon>Bacteria</taxon>
        <taxon>Bacillati</taxon>
        <taxon>Bacillota</taxon>
        <taxon>Bacilli</taxon>
        <taxon>Lactobacillales</taxon>
        <taxon>Lactobacillaceae</taxon>
        <taxon>Periweissella</taxon>
    </lineage>
</organism>
<protein>
    <submittedName>
        <fullName evidence="1">Uncharacterized protein</fullName>
    </submittedName>
</protein>
<dbReference type="AlphaFoldDB" id="A0A4P6YWX1"/>
<keyword evidence="2" id="KW-1185">Reference proteome</keyword>
<accession>A0A4P6YWX1</accession>